<reference evidence="4 5" key="1">
    <citation type="submission" date="2019-01" db="EMBL/GenBank/DDBJ databases">
        <title>Draft genome sequences of Candidatus Mycoplasma haemohominis SWG34-3 identified from a patient with pyrexia, anemia and liver dysfunction.</title>
        <authorList>
            <person name="Sekizuka T."/>
            <person name="Hattori N."/>
            <person name="Katano H."/>
            <person name="Takuma T."/>
            <person name="Ito T."/>
            <person name="Arai N."/>
            <person name="Yanai R."/>
            <person name="Ishii S."/>
            <person name="Miura Y."/>
            <person name="Tokunaga T."/>
            <person name="Watanabe H."/>
            <person name="Nomura N."/>
            <person name="Eguchi J."/>
            <person name="Arai T."/>
            <person name="Hasegawa H."/>
            <person name="Nakamaki T."/>
            <person name="Wakita T."/>
            <person name="Niki Y."/>
            <person name="Kuroda M."/>
        </authorList>
    </citation>
    <scope>NUCLEOTIDE SEQUENCE [LARGE SCALE GENOMIC DNA]</scope>
    <source>
        <strain evidence="4">SWG34-3</strain>
    </source>
</reference>
<dbReference type="GO" id="GO:0030261">
    <property type="term" value="P:chromosome condensation"/>
    <property type="evidence" value="ECO:0007669"/>
    <property type="project" value="UniProtKB-KW"/>
</dbReference>
<dbReference type="CDD" id="cd13831">
    <property type="entry name" value="HU"/>
    <property type="match status" value="1"/>
</dbReference>
<keyword evidence="1" id="KW-0226">DNA condensation</keyword>
<dbReference type="GO" id="GO:0030527">
    <property type="term" value="F:structural constituent of chromatin"/>
    <property type="evidence" value="ECO:0007669"/>
    <property type="project" value="InterPro"/>
</dbReference>
<sequence length="101" mass="11349">MTKGELVSKIADRSGHTQKEVQQILKHFQIAILEELKANKEVKILELGQFKIVDRSERTGVNPQDPSKKLVIPATKVPKLSPSRKFKDFVAGDGNAEDFTY</sequence>
<dbReference type="PANTHER" id="PTHR33175">
    <property type="entry name" value="DNA-BINDING PROTEIN HU"/>
    <property type="match status" value="1"/>
</dbReference>
<organism evidence="4 5">
    <name type="scientific">Candidatus Mycoplasma haematohominis</name>
    <dbReference type="NCBI Taxonomy" id="1494318"/>
    <lineage>
        <taxon>Bacteria</taxon>
        <taxon>Bacillati</taxon>
        <taxon>Mycoplasmatota</taxon>
        <taxon>Mollicutes</taxon>
        <taxon>Mycoplasmataceae</taxon>
        <taxon>Mycoplasma</taxon>
    </lineage>
</organism>
<dbReference type="SMART" id="SM00411">
    <property type="entry name" value="BHL"/>
    <property type="match status" value="1"/>
</dbReference>
<evidence type="ECO:0000256" key="3">
    <source>
        <dbReference type="RuleBase" id="RU003939"/>
    </source>
</evidence>
<dbReference type="Gene3D" id="4.10.520.10">
    <property type="entry name" value="IHF-like DNA-binding proteins"/>
    <property type="match status" value="1"/>
</dbReference>
<name>A0A478FPK2_9MOLU</name>
<evidence type="ECO:0000313" key="4">
    <source>
        <dbReference type="EMBL" id="GCE63311.1"/>
    </source>
</evidence>
<dbReference type="PANTHER" id="PTHR33175:SF3">
    <property type="entry name" value="DNA-BINDING PROTEIN HU-BETA"/>
    <property type="match status" value="1"/>
</dbReference>
<accession>A0A478FPK2</accession>
<dbReference type="InterPro" id="IPR000119">
    <property type="entry name" value="Hist_DNA-bd"/>
</dbReference>
<protein>
    <submittedName>
        <fullName evidence="4">DNA-binding protein HU 1</fullName>
    </submittedName>
</protein>
<comment type="similarity">
    <text evidence="3">Belongs to the bacterial histone-like protein family.</text>
</comment>
<evidence type="ECO:0000256" key="2">
    <source>
        <dbReference type="ARBA" id="ARBA00023125"/>
    </source>
</evidence>
<dbReference type="Proteomes" id="UP000324831">
    <property type="component" value="Unassembled WGS sequence"/>
</dbReference>
<dbReference type="GO" id="GO:0003677">
    <property type="term" value="F:DNA binding"/>
    <property type="evidence" value="ECO:0007669"/>
    <property type="project" value="UniProtKB-KW"/>
</dbReference>
<dbReference type="InterPro" id="IPR010992">
    <property type="entry name" value="IHF-like_DNA-bd_dom_sf"/>
</dbReference>
<evidence type="ECO:0000313" key="5">
    <source>
        <dbReference type="Proteomes" id="UP000324831"/>
    </source>
</evidence>
<gene>
    <name evidence="4" type="primary">hupA</name>
    <name evidence="4" type="ORF">MHSWG343_03000</name>
</gene>
<dbReference type="Pfam" id="PF00216">
    <property type="entry name" value="Bac_DNA_binding"/>
    <property type="match status" value="1"/>
</dbReference>
<proteinExistence type="inferred from homology"/>
<keyword evidence="2 4" id="KW-0238">DNA-binding</keyword>
<dbReference type="SUPFAM" id="SSF47729">
    <property type="entry name" value="IHF-like DNA-binding proteins"/>
    <property type="match status" value="1"/>
</dbReference>
<dbReference type="AlphaFoldDB" id="A0A478FPK2"/>
<evidence type="ECO:0000256" key="1">
    <source>
        <dbReference type="ARBA" id="ARBA00023067"/>
    </source>
</evidence>
<dbReference type="EMBL" id="BIMN01000001">
    <property type="protein sequence ID" value="GCE63311.1"/>
    <property type="molecule type" value="Genomic_DNA"/>
</dbReference>
<comment type="caution">
    <text evidence="4">The sequence shown here is derived from an EMBL/GenBank/DDBJ whole genome shotgun (WGS) entry which is preliminary data.</text>
</comment>